<evidence type="ECO:0000256" key="2">
    <source>
        <dbReference type="ARBA" id="ARBA00022801"/>
    </source>
</evidence>
<keyword evidence="4 5" id="KW-0067">ATP-binding</keyword>
<evidence type="ECO:0000313" key="8">
    <source>
        <dbReference type="Proteomes" id="UP000722625"/>
    </source>
</evidence>
<dbReference type="RefSeq" id="WP_213299009.1">
    <property type="nucleotide sequence ID" value="NZ_JAGYVZ010000008.1"/>
</dbReference>
<keyword evidence="8" id="KW-1185">Reference proteome</keyword>
<protein>
    <submittedName>
        <fullName evidence="7">ATP-dependent helicase</fullName>
    </submittedName>
</protein>
<evidence type="ECO:0000256" key="3">
    <source>
        <dbReference type="ARBA" id="ARBA00022806"/>
    </source>
</evidence>
<comment type="caution">
    <text evidence="7">The sequence shown here is derived from an EMBL/GenBank/DDBJ whole genome shotgun (WGS) entry which is preliminary data.</text>
</comment>
<dbReference type="PANTHER" id="PTHR11070">
    <property type="entry name" value="UVRD / RECB / PCRA DNA HELICASE FAMILY MEMBER"/>
    <property type="match status" value="1"/>
</dbReference>
<dbReference type="InterPro" id="IPR027417">
    <property type="entry name" value="P-loop_NTPase"/>
</dbReference>
<sequence>MDAFKQIVEHIENKKSFVLEAGAGSGKTYTLIQTLNYLIENKGKDIRFNHQRIICITYTNVAKNEIIERLEHNPLVLVSTIHEFLWDCIKPYQKQLKIELCKLNEIHYSERILKKATLKGAQLAKFEIKYIANLSERILNIEEIKYEDPAFQDFEKGLLHHDDIIILAKMMFVNNILLTNILAQKYPFLLVDEYQDTAKETVISLIDFLLERNKGRIILGFFGDSHQKIYDSGIGDLEKYFDLENEAGKKLELVKKEENYRSSIEVIRLLNNFRKNIKQEPQTKLKGSVKFIYCRNYPKKEIKGINDRVKDEGVTEYEKRIEPYKNKNYDKVLTKLKENKWNFDDDSDDKILIITNSRVAKRAKFEALYQIFSKRYGQRTKDQLLDRNHSFIKYLVGYIDKKTSQEREVGIEHLIYFWKIKNYNEVFRFLKKNSSFFNGNILKHSHKILITKIIEELIEVRKTKTVKEVFDFIEQKSVLLKSSGLNKLLERVSVDLTTLEDDNEDKKRTERDKEFVDDFMNLPYLEIINFFEHKKNNTVFSTKHSTKGEEYRNVLTVIDDTEFKTDYNFQNFFNDTEEKEDRKIRTKNLFYVECSRAKENLIVLALSEMCDSALNNIKSWFGDENVIDIENL</sequence>
<dbReference type="InterPro" id="IPR014016">
    <property type="entry name" value="UvrD-like_ATP-bd"/>
</dbReference>
<dbReference type="InterPro" id="IPR000212">
    <property type="entry name" value="DNA_helicase_UvrD/REP"/>
</dbReference>
<feature type="domain" description="UvrD-like helicase ATP-binding" evidence="6">
    <location>
        <begin position="1"/>
        <end position="263"/>
    </location>
</feature>
<dbReference type="Proteomes" id="UP000722625">
    <property type="component" value="Unassembled WGS sequence"/>
</dbReference>
<dbReference type="PANTHER" id="PTHR11070:SF3">
    <property type="entry name" value="DNA 3'-5' HELICASE"/>
    <property type="match status" value="1"/>
</dbReference>
<keyword evidence="2 5" id="KW-0378">Hydrolase</keyword>
<name>A0ABS5PAY0_9FLAO</name>
<evidence type="ECO:0000256" key="4">
    <source>
        <dbReference type="ARBA" id="ARBA00022840"/>
    </source>
</evidence>
<keyword evidence="3 5" id="KW-0347">Helicase</keyword>
<reference evidence="7 8" key="1">
    <citation type="journal article" date="2018" name="Int. J. Syst. Evol. Microbiol.">
        <title>Flavobacterium chryseum sp. nov. and Flavobacterium psychroterrae sp. nov., novel environmental bacteria isolated from Antarctica.</title>
        <authorList>
            <person name="Kralova S."/>
            <person name="Svec P."/>
            <person name="Busse H.J."/>
            <person name="Stankova E."/>
            <person name="Vaczi P."/>
            <person name="Sedlacek I."/>
        </authorList>
    </citation>
    <scope>NUCLEOTIDE SEQUENCE [LARGE SCALE GENOMIC DNA]</scope>
    <source>
        <strain evidence="7 8">CCM 8827</strain>
    </source>
</reference>
<feature type="binding site" evidence="5">
    <location>
        <begin position="21"/>
        <end position="28"/>
    </location>
    <ligand>
        <name>ATP</name>
        <dbReference type="ChEBI" id="CHEBI:30616"/>
    </ligand>
</feature>
<evidence type="ECO:0000256" key="5">
    <source>
        <dbReference type="PROSITE-ProRule" id="PRU00560"/>
    </source>
</evidence>
<evidence type="ECO:0000313" key="7">
    <source>
        <dbReference type="EMBL" id="MBS7231472.1"/>
    </source>
</evidence>
<proteinExistence type="predicted"/>
<keyword evidence="1 5" id="KW-0547">Nucleotide-binding</keyword>
<gene>
    <name evidence="7" type="ORF">KHA90_10600</name>
</gene>
<dbReference type="GO" id="GO:0004386">
    <property type="term" value="F:helicase activity"/>
    <property type="evidence" value="ECO:0007669"/>
    <property type="project" value="UniProtKB-KW"/>
</dbReference>
<dbReference type="SUPFAM" id="SSF52540">
    <property type="entry name" value="P-loop containing nucleoside triphosphate hydrolases"/>
    <property type="match status" value="1"/>
</dbReference>
<evidence type="ECO:0000256" key="1">
    <source>
        <dbReference type="ARBA" id="ARBA00022741"/>
    </source>
</evidence>
<evidence type="ECO:0000259" key="6">
    <source>
        <dbReference type="PROSITE" id="PS51198"/>
    </source>
</evidence>
<organism evidence="7 8">
    <name type="scientific">Flavobacterium psychroterrae</name>
    <dbReference type="NCBI Taxonomy" id="2133767"/>
    <lineage>
        <taxon>Bacteria</taxon>
        <taxon>Pseudomonadati</taxon>
        <taxon>Bacteroidota</taxon>
        <taxon>Flavobacteriia</taxon>
        <taxon>Flavobacteriales</taxon>
        <taxon>Flavobacteriaceae</taxon>
        <taxon>Flavobacterium</taxon>
    </lineage>
</organism>
<dbReference type="PROSITE" id="PS51198">
    <property type="entry name" value="UVRD_HELICASE_ATP_BIND"/>
    <property type="match status" value="1"/>
</dbReference>
<accession>A0ABS5PAY0</accession>
<dbReference type="EMBL" id="JAGYVZ010000008">
    <property type="protein sequence ID" value="MBS7231472.1"/>
    <property type="molecule type" value="Genomic_DNA"/>
</dbReference>
<dbReference type="Pfam" id="PF00580">
    <property type="entry name" value="UvrD-helicase"/>
    <property type="match status" value="1"/>
</dbReference>
<dbReference type="Gene3D" id="3.40.50.300">
    <property type="entry name" value="P-loop containing nucleotide triphosphate hydrolases"/>
    <property type="match status" value="2"/>
</dbReference>